<sequence length="264" mass="27987">MPFITINKHQLHYTDSHPSGAPAGGHTLVFTHGLGSSQNYYFPVLPYLTKNHRCITPDTYGSARSPYTEQDVSIASIAADVVGILDTLSIDKAIVVGHSMGGLVVTLLGAQYKERVAGIVAIGPTHPGGKLAEVMTKRSETALESGMEPLANSIPDAATGSASTALVRSFIRELVLGQNPKAYAALCRAIANAPTVDYGAITSPFLLIAGEEDKSASMEGCEIIFNGVASGNKKMEVLKQIGHWHCLEAPDEVGKLIEEFVGRL</sequence>
<organism evidence="2 3">
    <name type="scientific">Aspergillus calidoustus</name>
    <dbReference type="NCBI Taxonomy" id="454130"/>
    <lineage>
        <taxon>Eukaryota</taxon>
        <taxon>Fungi</taxon>
        <taxon>Dikarya</taxon>
        <taxon>Ascomycota</taxon>
        <taxon>Pezizomycotina</taxon>
        <taxon>Eurotiomycetes</taxon>
        <taxon>Eurotiomycetidae</taxon>
        <taxon>Eurotiales</taxon>
        <taxon>Aspergillaceae</taxon>
        <taxon>Aspergillus</taxon>
        <taxon>Aspergillus subgen. Nidulantes</taxon>
    </lineage>
</organism>
<gene>
    <name evidence="2" type="ORF">ASPCAL03942</name>
</gene>
<proteinExistence type="predicted"/>
<reference evidence="3" key="1">
    <citation type="journal article" date="2016" name="Genome Announc.">
        <title>Draft genome sequences of fungus Aspergillus calidoustus.</title>
        <authorList>
            <person name="Horn F."/>
            <person name="Linde J."/>
            <person name="Mattern D.J."/>
            <person name="Walther G."/>
            <person name="Guthke R."/>
            <person name="Scherlach K."/>
            <person name="Martin K."/>
            <person name="Brakhage A.A."/>
            <person name="Petzke L."/>
            <person name="Valiante V."/>
        </authorList>
    </citation>
    <scope>NUCLEOTIDE SEQUENCE [LARGE SCALE GENOMIC DNA]</scope>
    <source>
        <strain evidence="3">SF006504</strain>
    </source>
</reference>
<dbReference type="PRINTS" id="PR00111">
    <property type="entry name" value="ABHYDROLASE"/>
</dbReference>
<feature type="domain" description="AB hydrolase-1" evidence="1">
    <location>
        <begin position="27"/>
        <end position="250"/>
    </location>
</feature>
<dbReference type="SUPFAM" id="SSF53474">
    <property type="entry name" value="alpha/beta-Hydrolases"/>
    <property type="match status" value="1"/>
</dbReference>
<dbReference type="STRING" id="454130.A0A0U5FTM3"/>
<dbReference type="GO" id="GO:0047372">
    <property type="term" value="F:monoacylglycerol lipase activity"/>
    <property type="evidence" value="ECO:0007669"/>
    <property type="project" value="TreeGrafter"/>
</dbReference>
<dbReference type="InterPro" id="IPR050266">
    <property type="entry name" value="AB_hydrolase_sf"/>
</dbReference>
<dbReference type="GO" id="GO:0046464">
    <property type="term" value="P:acylglycerol catabolic process"/>
    <property type="evidence" value="ECO:0007669"/>
    <property type="project" value="TreeGrafter"/>
</dbReference>
<protein>
    <submittedName>
        <fullName evidence="2">Putative Alpha/beta hydrolase</fullName>
    </submittedName>
</protein>
<dbReference type="InterPro" id="IPR029058">
    <property type="entry name" value="AB_hydrolase_fold"/>
</dbReference>
<dbReference type="EMBL" id="CDMC01000003">
    <property type="protein sequence ID" value="CEL02779.1"/>
    <property type="molecule type" value="Genomic_DNA"/>
</dbReference>
<evidence type="ECO:0000259" key="1">
    <source>
        <dbReference type="Pfam" id="PF00561"/>
    </source>
</evidence>
<dbReference type="PANTHER" id="PTHR43798:SF5">
    <property type="entry name" value="MONOACYLGLYCEROL LIPASE ABHD6"/>
    <property type="match status" value="1"/>
</dbReference>
<dbReference type="Gene3D" id="3.40.50.1820">
    <property type="entry name" value="alpha/beta hydrolase"/>
    <property type="match status" value="1"/>
</dbReference>
<dbReference type="Pfam" id="PF00561">
    <property type="entry name" value="Abhydrolase_1"/>
    <property type="match status" value="1"/>
</dbReference>
<dbReference type="PANTHER" id="PTHR43798">
    <property type="entry name" value="MONOACYLGLYCEROL LIPASE"/>
    <property type="match status" value="1"/>
</dbReference>
<dbReference type="AlphaFoldDB" id="A0A0U5FTM3"/>
<dbReference type="Proteomes" id="UP000054771">
    <property type="component" value="Unassembled WGS sequence"/>
</dbReference>
<dbReference type="OrthoDB" id="408373at2759"/>
<evidence type="ECO:0000313" key="3">
    <source>
        <dbReference type="Proteomes" id="UP000054771"/>
    </source>
</evidence>
<dbReference type="OMA" id="KGVGHWH"/>
<accession>A0A0U5FTM3</accession>
<keyword evidence="2" id="KW-0378">Hydrolase</keyword>
<dbReference type="GO" id="GO:0016020">
    <property type="term" value="C:membrane"/>
    <property type="evidence" value="ECO:0007669"/>
    <property type="project" value="TreeGrafter"/>
</dbReference>
<dbReference type="InterPro" id="IPR000073">
    <property type="entry name" value="AB_hydrolase_1"/>
</dbReference>
<name>A0A0U5FTM3_ASPCI</name>
<keyword evidence="3" id="KW-1185">Reference proteome</keyword>
<evidence type="ECO:0000313" key="2">
    <source>
        <dbReference type="EMBL" id="CEL02779.1"/>
    </source>
</evidence>